<sequence length="65" mass="7714">MFAPEEVYDLLKHQEHAFKRIEMINPTADLYETVWTPPNEQSTECILRKTLFLHILIHTEDSLTD</sequence>
<dbReference type="VEuPathDB" id="TrichDB:TVAGG3_0846510"/>
<reference evidence="1" key="1">
    <citation type="submission" date="2006-10" db="EMBL/GenBank/DDBJ databases">
        <authorList>
            <person name="Amadeo P."/>
            <person name="Zhao Q."/>
            <person name="Wortman J."/>
            <person name="Fraser-Liggett C."/>
            <person name="Carlton J."/>
        </authorList>
    </citation>
    <scope>NUCLEOTIDE SEQUENCE</scope>
    <source>
        <strain evidence="1">G3</strain>
    </source>
</reference>
<protein>
    <submittedName>
        <fullName evidence="1">Uncharacterized protein</fullName>
    </submittedName>
</protein>
<dbReference type="RefSeq" id="XP_001307348.1">
    <property type="nucleotide sequence ID" value="XM_001307347.1"/>
</dbReference>
<organism evidence="1 2">
    <name type="scientific">Trichomonas vaginalis (strain ATCC PRA-98 / G3)</name>
    <dbReference type="NCBI Taxonomy" id="412133"/>
    <lineage>
        <taxon>Eukaryota</taxon>
        <taxon>Metamonada</taxon>
        <taxon>Parabasalia</taxon>
        <taxon>Trichomonadida</taxon>
        <taxon>Trichomonadidae</taxon>
        <taxon>Trichomonas</taxon>
    </lineage>
</organism>
<dbReference type="InParanoid" id="A2FL02"/>
<dbReference type="AlphaFoldDB" id="A2FL02"/>
<accession>A2FL02</accession>
<name>A2FL02_TRIV3</name>
<dbReference type="Proteomes" id="UP000001542">
    <property type="component" value="Unassembled WGS sequence"/>
</dbReference>
<proteinExistence type="predicted"/>
<keyword evidence="2" id="KW-1185">Reference proteome</keyword>
<reference evidence="1" key="2">
    <citation type="journal article" date="2007" name="Science">
        <title>Draft genome sequence of the sexually transmitted pathogen Trichomonas vaginalis.</title>
        <authorList>
            <person name="Carlton J.M."/>
            <person name="Hirt R.P."/>
            <person name="Silva J.C."/>
            <person name="Delcher A.L."/>
            <person name="Schatz M."/>
            <person name="Zhao Q."/>
            <person name="Wortman J.R."/>
            <person name="Bidwell S.L."/>
            <person name="Alsmark U.C.M."/>
            <person name="Besteiro S."/>
            <person name="Sicheritz-Ponten T."/>
            <person name="Noel C.J."/>
            <person name="Dacks J.B."/>
            <person name="Foster P.G."/>
            <person name="Simillion C."/>
            <person name="Van de Peer Y."/>
            <person name="Miranda-Saavedra D."/>
            <person name="Barton G.J."/>
            <person name="Westrop G.D."/>
            <person name="Mueller S."/>
            <person name="Dessi D."/>
            <person name="Fiori P.L."/>
            <person name="Ren Q."/>
            <person name="Paulsen I."/>
            <person name="Zhang H."/>
            <person name="Bastida-Corcuera F.D."/>
            <person name="Simoes-Barbosa A."/>
            <person name="Brown M.T."/>
            <person name="Hayes R.D."/>
            <person name="Mukherjee M."/>
            <person name="Okumura C.Y."/>
            <person name="Schneider R."/>
            <person name="Smith A.J."/>
            <person name="Vanacova S."/>
            <person name="Villalvazo M."/>
            <person name="Haas B.J."/>
            <person name="Pertea M."/>
            <person name="Feldblyum T.V."/>
            <person name="Utterback T.R."/>
            <person name="Shu C.L."/>
            <person name="Osoegawa K."/>
            <person name="de Jong P.J."/>
            <person name="Hrdy I."/>
            <person name="Horvathova L."/>
            <person name="Zubacova Z."/>
            <person name="Dolezal P."/>
            <person name="Malik S.B."/>
            <person name="Logsdon J.M. Jr."/>
            <person name="Henze K."/>
            <person name="Gupta A."/>
            <person name="Wang C.C."/>
            <person name="Dunne R.L."/>
            <person name="Upcroft J.A."/>
            <person name="Upcroft P."/>
            <person name="White O."/>
            <person name="Salzberg S.L."/>
            <person name="Tang P."/>
            <person name="Chiu C.-H."/>
            <person name="Lee Y.-S."/>
            <person name="Embley T.M."/>
            <person name="Coombs G.H."/>
            <person name="Mottram J.C."/>
            <person name="Tachezy J."/>
            <person name="Fraser-Liggett C.M."/>
            <person name="Johnson P.J."/>
        </authorList>
    </citation>
    <scope>NUCLEOTIDE SEQUENCE [LARGE SCALE GENOMIC DNA]</scope>
    <source>
        <strain evidence="1">G3</strain>
    </source>
</reference>
<evidence type="ECO:0000313" key="1">
    <source>
        <dbReference type="EMBL" id="EAX94418.1"/>
    </source>
</evidence>
<dbReference type="KEGG" id="tva:4752153"/>
<dbReference type="EMBL" id="DS113859">
    <property type="protein sequence ID" value="EAX94418.1"/>
    <property type="molecule type" value="Genomic_DNA"/>
</dbReference>
<gene>
    <name evidence="1" type="ORF">TVAG_241540</name>
</gene>
<evidence type="ECO:0000313" key="2">
    <source>
        <dbReference type="Proteomes" id="UP000001542"/>
    </source>
</evidence>
<dbReference type="VEuPathDB" id="TrichDB:TVAG_241540"/>